<dbReference type="Pfam" id="PF00076">
    <property type="entry name" value="RRM_1"/>
    <property type="match status" value="1"/>
</dbReference>
<keyword evidence="1 2" id="KW-0694">RNA-binding</keyword>
<protein>
    <submittedName>
        <fullName evidence="5">RRM domain-containing protein</fullName>
    </submittedName>
</protein>
<evidence type="ECO:0000313" key="4">
    <source>
        <dbReference type="Proteomes" id="UP000887565"/>
    </source>
</evidence>
<keyword evidence="4" id="KW-1185">Reference proteome</keyword>
<proteinExistence type="predicted"/>
<evidence type="ECO:0000256" key="1">
    <source>
        <dbReference type="ARBA" id="ARBA00022884"/>
    </source>
</evidence>
<dbReference type="SUPFAM" id="SSF54928">
    <property type="entry name" value="RNA-binding domain, RBD"/>
    <property type="match status" value="1"/>
</dbReference>
<accession>A0A915JE72</accession>
<evidence type="ECO:0000256" key="2">
    <source>
        <dbReference type="PROSITE-ProRule" id="PRU00176"/>
    </source>
</evidence>
<name>A0A915JE72_ROMCU</name>
<dbReference type="InterPro" id="IPR000504">
    <property type="entry name" value="RRM_dom"/>
</dbReference>
<dbReference type="InterPro" id="IPR035979">
    <property type="entry name" value="RBD_domain_sf"/>
</dbReference>
<sequence>SETKLLVRNVPFQATSKEIESLFKTFGELRSVRMPKKSSARTSSSSSKNQHRGFVFVDFTNKTDAQKAYDSLKASTHLYGRRLVLEWAAEDENLDDLRLKIAQLSDDNHTIKRGKVMLEDLE</sequence>
<dbReference type="SMART" id="SM00360">
    <property type="entry name" value="RRM"/>
    <property type="match status" value="1"/>
</dbReference>
<evidence type="ECO:0000313" key="5">
    <source>
        <dbReference type="WBParaSite" id="nRc.2.0.1.t24820-RA"/>
    </source>
</evidence>
<dbReference type="GO" id="GO:0003723">
    <property type="term" value="F:RNA binding"/>
    <property type="evidence" value="ECO:0007669"/>
    <property type="project" value="UniProtKB-UniRule"/>
</dbReference>
<dbReference type="InterPro" id="IPR012677">
    <property type="entry name" value="Nucleotide-bd_a/b_plait_sf"/>
</dbReference>
<dbReference type="OMA" id="DQEYDNP"/>
<evidence type="ECO:0000259" key="3">
    <source>
        <dbReference type="PROSITE" id="PS50102"/>
    </source>
</evidence>
<dbReference type="WBParaSite" id="nRc.2.0.1.t24820-RA">
    <property type="protein sequence ID" value="nRc.2.0.1.t24820-RA"/>
    <property type="gene ID" value="nRc.2.0.1.g24820"/>
</dbReference>
<feature type="domain" description="RRM" evidence="3">
    <location>
        <begin position="3"/>
        <end position="90"/>
    </location>
</feature>
<dbReference type="PANTHER" id="PTHR10352">
    <property type="entry name" value="EUKARYOTIC TRANSLATION INITIATION FACTOR 3 SUBUNIT G"/>
    <property type="match status" value="1"/>
</dbReference>
<dbReference type="Gene3D" id="3.30.70.330">
    <property type="match status" value="1"/>
</dbReference>
<reference evidence="5" key="1">
    <citation type="submission" date="2022-11" db="UniProtKB">
        <authorList>
            <consortium name="WormBaseParasite"/>
        </authorList>
    </citation>
    <scope>IDENTIFICATION</scope>
</reference>
<dbReference type="Proteomes" id="UP000887565">
    <property type="component" value="Unplaced"/>
</dbReference>
<dbReference type="AlphaFoldDB" id="A0A915JE72"/>
<dbReference type="PROSITE" id="PS50102">
    <property type="entry name" value="RRM"/>
    <property type="match status" value="1"/>
</dbReference>
<organism evidence="4 5">
    <name type="scientific">Romanomermis culicivorax</name>
    <name type="common">Nematode worm</name>
    <dbReference type="NCBI Taxonomy" id="13658"/>
    <lineage>
        <taxon>Eukaryota</taxon>
        <taxon>Metazoa</taxon>
        <taxon>Ecdysozoa</taxon>
        <taxon>Nematoda</taxon>
        <taxon>Enoplea</taxon>
        <taxon>Dorylaimia</taxon>
        <taxon>Mermithida</taxon>
        <taxon>Mermithoidea</taxon>
        <taxon>Mermithidae</taxon>
        <taxon>Romanomermis</taxon>
    </lineage>
</organism>